<name>A0ABY4RW06_9BACL</name>
<evidence type="ECO:0000313" key="1">
    <source>
        <dbReference type="EMBL" id="UQZ86487.1"/>
    </source>
</evidence>
<dbReference type="Proteomes" id="UP001057134">
    <property type="component" value="Chromosome"/>
</dbReference>
<evidence type="ECO:0008006" key="3">
    <source>
        <dbReference type="Google" id="ProtNLM"/>
    </source>
</evidence>
<organism evidence="1 2">
    <name type="scientific">Paenibacillus konkukensis</name>
    <dbReference type="NCBI Taxonomy" id="2020716"/>
    <lineage>
        <taxon>Bacteria</taxon>
        <taxon>Bacillati</taxon>
        <taxon>Bacillota</taxon>
        <taxon>Bacilli</taxon>
        <taxon>Bacillales</taxon>
        <taxon>Paenibacillaceae</taxon>
        <taxon>Paenibacillus</taxon>
    </lineage>
</organism>
<evidence type="ECO:0000313" key="2">
    <source>
        <dbReference type="Proteomes" id="UP001057134"/>
    </source>
</evidence>
<reference evidence="1" key="2">
    <citation type="journal article" date="2021" name="J Anim Sci Technol">
        <title>Complete genome sequence of Paenibacillus konkukensis sp. nov. SK3146 as a potential probiotic strain.</title>
        <authorList>
            <person name="Jung H.I."/>
            <person name="Park S."/>
            <person name="Niu K.M."/>
            <person name="Lee S.W."/>
            <person name="Kothari D."/>
            <person name="Yi K.J."/>
            <person name="Kim S.K."/>
        </authorList>
    </citation>
    <scope>NUCLEOTIDE SEQUENCE</scope>
    <source>
        <strain evidence="1">SK3146</strain>
    </source>
</reference>
<proteinExistence type="predicted"/>
<reference evidence="1" key="1">
    <citation type="submission" date="2018-02" db="EMBL/GenBank/DDBJ databases">
        <authorList>
            <person name="Kim S.-K."/>
            <person name="Jung H.-I."/>
            <person name="Lee S.-W."/>
        </authorList>
    </citation>
    <scope>NUCLEOTIDE SEQUENCE</scope>
    <source>
        <strain evidence="1">SK3146</strain>
    </source>
</reference>
<dbReference type="InterPro" id="IPR029063">
    <property type="entry name" value="SAM-dependent_MTases_sf"/>
</dbReference>
<dbReference type="CDD" id="cd02440">
    <property type="entry name" value="AdoMet_MTases"/>
    <property type="match status" value="1"/>
</dbReference>
<keyword evidence="2" id="KW-1185">Reference proteome</keyword>
<sequence>MIDVNALVQEKFLFLHKFLRSPKQMGSITPSSKFLARAMVRHIPWHEVGAAAELGAGTGAITEQIQVNLKERTKLLLFEKDGILRDQLAVKYPGAACYADACHIRNAMKSEGIGQLDAIVSGLPFFNFPQGLRDNIMKEVAASLKPGGYFIAFQYSLQMKHKLSGDFDMETIDFVPFNLPPAFVYVCRKRG</sequence>
<protein>
    <recommendedName>
        <fullName evidence="3">Phospholipid methyltransferase</fullName>
    </recommendedName>
</protein>
<dbReference type="EMBL" id="CP027059">
    <property type="protein sequence ID" value="UQZ86487.1"/>
    <property type="molecule type" value="Genomic_DNA"/>
</dbReference>
<accession>A0ABY4RW06</accession>
<gene>
    <name evidence="1" type="ORF">SK3146_05780</name>
</gene>
<dbReference type="SUPFAM" id="SSF53335">
    <property type="entry name" value="S-adenosyl-L-methionine-dependent methyltransferases"/>
    <property type="match status" value="1"/>
</dbReference>
<dbReference type="Gene3D" id="3.40.50.150">
    <property type="entry name" value="Vaccinia Virus protein VP39"/>
    <property type="match status" value="1"/>
</dbReference>
<dbReference type="RefSeq" id="WP_249862018.1">
    <property type="nucleotide sequence ID" value="NZ_CP027059.1"/>
</dbReference>